<reference evidence="3 5" key="1">
    <citation type="submission" date="2015-07" db="EMBL/GenBank/DDBJ databases">
        <title>Genome of Polaribacter dokdonenesis DSW-5, isolated from seawater off Dokdo in Korea.</title>
        <authorList>
            <person name="Yoon K."/>
            <person name="Song J.Y."/>
            <person name="Kim J.F."/>
        </authorList>
    </citation>
    <scope>NUCLEOTIDE SEQUENCE [LARGE SCALE GENOMIC DNA]</scope>
    <source>
        <strain evidence="3 5">DSW-5</strain>
    </source>
</reference>
<keyword evidence="6" id="KW-1185">Reference proteome</keyword>
<dbReference type="RefSeq" id="WP_053974009.1">
    <property type="nucleotide sequence ID" value="NZ_FNUE01000001.1"/>
</dbReference>
<dbReference type="PATRIC" id="fig|1300348.6.peg.1420"/>
<keyword evidence="1" id="KW-0472">Membrane</keyword>
<organism evidence="3 5">
    <name type="scientific">Polaribacter dokdonensis DSW-5</name>
    <dbReference type="NCBI Taxonomy" id="1300348"/>
    <lineage>
        <taxon>Bacteria</taxon>
        <taxon>Pseudomonadati</taxon>
        <taxon>Bacteroidota</taxon>
        <taxon>Flavobacteriia</taxon>
        <taxon>Flavobacteriales</taxon>
        <taxon>Flavobacteriaceae</taxon>
    </lineage>
</organism>
<feature type="transmembrane region" description="Helical" evidence="1">
    <location>
        <begin position="96"/>
        <end position="113"/>
    </location>
</feature>
<evidence type="ECO:0000256" key="2">
    <source>
        <dbReference type="SAM" id="SignalP"/>
    </source>
</evidence>
<comment type="caution">
    <text evidence="3">The sequence shown here is derived from an EMBL/GenBank/DDBJ whole genome shotgun (WGS) entry which is preliminary data.</text>
</comment>
<reference evidence="4 6" key="2">
    <citation type="submission" date="2016-10" db="EMBL/GenBank/DDBJ databases">
        <authorList>
            <person name="Varghese N."/>
            <person name="Submissions S."/>
        </authorList>
    </citation>
    <scope>NUCLEOTIDE SEQUENCE [LARGE SCALE GENOMIC DNA]</scope>
    <source>
        <strain evidence="4 6">DSW-5</strain>
    </source>
</reference>
<keyword evidence="2" id="KW-0732">Signal</keyword>
<dbReference type="OrthoDB" id="1122180at2"/>
<evidence type="ECO:0000313" key="3">
    <source>
        <dbReference type="EMBL" id="KOY51861.1"/>
    </source>
</evidence>
<dbReference type="Proteomes" id="UP000183071">
    <property type="component" value="Unassembled WGS sequence"/>
</dbReference>
<evidence type="ECO:0000313" key="4">
    <source>
        <dbReference type="EMBL" id="SEE01320.1"/>
    </source>
</evidence>
<keyword evidence="1" id="KW-1133">Transmembrane helix</keyword>
<feature type="signal peptide" evidence="2">
    <location>
        <begin position="1"/>
        <end position="20"/>
    </location>
</feature>
<evidence type="ECO:0000313" key="5">
    <source>
        <dbReference type="Proteomes" id="UP000037716"/>
    </source>
</evidence>
<dbReference type="EMBL" id="FNUE01000001">
    <property type="protein sequence ID" value="SEE01320.1"/>
    <property type="molecule type" value="Genomic_DNA"/>
</dbReference>
<dbReference type="Proteomes" id="UP000037716">
    <property type="component" value="Unassembled WGS sequence"/>
</dbReference>
<keyword evidence="1" id="KW-0812">Transmembrane</keyword>
<dbReference type="AlphaFoldDB" id="A0A0M9CFZ1"/>
<dbReference type="EMBL" id="LGBR01000001">
    <property type="protein sequence ID" value="KOY51861.1"/>
    <property type="molecule type" value="Genomic_DNA"/>
</dbReference>
<dbReference type="STRING" id="1300348.I602_1421"/>
<sequence length="157" mass="16847">MKNLVGILLFTLLTVSITNAQKIEMNKVFGGYEFKQNDKTLLLKDMKEIMKENNEALALIQSAKTNQTWALVLGTAGGALVGFPIGTAIGGGDPEWALAGAGAALIVATIPIVKGFNRKTKKAVELYNAGLSTTSYQFQPTFNLKINGTNFGISMNF</sequence>
<proteinExistence type="predicted"/>
<feature type="chain" id="PRO_5005832972" evidence="2">
    <location>
        <begin position="21"/>
        <end position="157"/>
    </location>
</feature>
<evidence type="ECO:0000256" key="1">
    <source>
        <dbReference type="SAM" id="Phobius"/>
    </source>
</evidence>
<accession>A0A0M9CFZ1</accession>
<evidence type="ECO:0000313" key="6">
    <source>
        <dbReference type="Proteomes" id="UP000183071"/>
    </source>
</evidence>
<name>A0A0M9CFZ1_9FLAO</name>
<protein>
    <submittedName>
        <fullName evidence="3">Uncharacterized protein</fullName>
    </submittedName>
</protein>
<gene>
    <name evidence="3" type="ORF">I602_1421</name>
    <name evidence="4" type="ORF">SAMN05444353_0348</name>
</gene>